<reference evidence="3 4" key="1">
    <citation type="submission" date="2019-04" db="EMBL/GenBank/DDBJ databases">
        <title>Kribbella sp. NEAU-THZ 27 nov., a novel actinomycete isolated from soil.</title>
        <authorList>
            <person name="Duan L."/>
        </authorList>
    </citation>
    <scope>NUCLEOTIDE SEQUENCE [LARGE SCALE GENOMIC DNA]</scope>
    <source>
        <strain evidence="4">NEAU-THZ27</strain>
    </source>
</reference>
<name>A0A4U3LJ81_9ACTN</name>
<evidence type="ECO:0000313" key="4">
    <source>
        <dbReference type="Proteomes" id="UP000305836"/>
    </source>
</evidence>
<keyword evidence="2" id="KW-0472">Membrane</keyword>
<keyword evidence="2" id="KW-1133">Transmembrane helix</keyword>
<dbReference type="Proteomes" id="UP000305836">
    <property type="component" value="Unassembled WGS sequence"/>
</dbReference>
<sequence length="209" mass="23007">MIGGFVAEGALIGAAGCAVWEVAVLVRRWVRDRRRLRKLAAYLDKTRDKLRDVALNVWKANDPSLRSLAHTMLDVAAELETAATRCQSHRWRPRREHTQQLSNLLAASQVLRRASHDPHLTGTADAATLGILADSFRRTVALETVVEPRFTAPIVPSPSLPTTTPAAPVDLDIARAITTGLATPNRSIHKSPPAKPYVGKHREKNTRQL</sequence>
<keyword evidence="4" id="KW-1185">Reference proteome</keyword>
<gene>
    <name evidence="3" type="ORF">FDA38_35065</name>
</gene>
<feature type="transmembrane region" description="Helical" evidence="2">
    <location>
        <begin position="6"/>
        <end position="26"/>
    </location>
</feature>
<keyword evidence="2" id="KW-0812">Transmembrane</keyword>
<proteinExistence type="predicted"/>
<evidence type="ECO:0000313" key="3">
    <source>
        <dbReference type="EMBL" id="TKK75610.1"/>
    </source>
</evidence>
<dbReference type="RefSeq" id="WP_137258462.1">
    <property type="nucleotide sequence ID" value="NZ_JBHSPQ010000005.1"/>
</dbReference>
<evidence type="ECO:0000256" key="1">
    <source>
        <dbReference type="SAM" id="MobiDB-lite"/>
    </source>
</evidence>
<dbReference type="AlphaFoldDB" id="A0A4U3LJ81"/>
<dbReference type="OrthoDB" id="9831675at2"/>
<accession>A0A4U3LJ81</accession>
<evidence type="ECO:0000256" key="2">
    <source>
        <dbReference type="SAM" id="Phobius"/>
    </source>
</evidence>
<comment type="caution">
    <text evidence="3">The sequence shown here is derived from an EMBL/GenBank/DDBJ whole genome shotgun (WGS) entry which is preliminary data.</text>
</comment>
<dbReference type="EMBL" id="SZPZ01000005">
    <property type="protein sequence ID" value="TKK75610.1"/>
    <property type="molecule type" value="Genomic_DNA"/>
</dbReference>
<feature type="compositionally biased region" description="Basic residues" evidence="1">
    <location>
        <begin position="198"/>
        <end position="209"/>
    </location>
</feature>
<feature type="region of interest" description="Disordered" evidence="1">
    <location>
        <begin position="182"/>
        <end position="209"/>
    </location>
</feature>
<organism evidence="3 4">
    <name type="scientific">Kribbella jiaozuonensis</name>
    <dbReference type="NCBI Taxonomy" id="2575441"/>
    <lineage>
        <taxon>Bacteria</taxon>
        <taxon>Bacillati</taxon>
        <taxon>Actinomycetota</taxon>
        <taxon>Actinomycetes</taxon>
        <taxon>Propionibacteriales</taxon>
        <taxon>Kribbellaceae</taxon>
        <taxon>Kribbella</taxon>
    </lineage>
</organism>
<protein>
    <submittedName>
        <fullName evidence="3">Uncharacterized protein</fullName>
    </submittedName>
</protein>